<comment type="function">
    <text evidence="11">Acts as a transcriptional regulator. Probably redox-responsive. The apo- but not holo-form probably binds DNA.</text>
</comment>
<keyword evidence="8 11" id="KW-0238">DNA-binding</keyword>
<dbReference type="EMBL" id="QPJC01000003">
    <property type="protein sequence ID" value="RCW45135.1"/>
    <property type="molecule type" value="Genomic_DNA"/>
</dbReference>
<evidence type="ECO:0000259" key="12">
    <source>
        <dbReference type="PROSITE" id="PS51674"/>
    </source>
</evidence>
<evidence type="ECO:0000256" key="8">
    <source>
        <dbReference type="ARBA" id="ARBA00023125"/>
    </source>
</evidence>
<keyword evidence="4 11" id="KW-0479">Metal-binding</keyword>
<organism evidence="13 14">
    <name type="scientific">Halopolyspora algeriensis</name>
    <dbReference type="NCBI Taxonomy" id="1500506"/>
    <lineage>
        <taxon>Bacteria</taxon>
        <taxon>Bacillati</taxon>
        <taxon>Actinomycetota</taxon>
        <taxon>Actinomycetes</taxon>
        <taxon>Actinomycetes incertae sedis</taxon>
        <taxon>Halopolyspora</taxon>
    </lineage>
</organism>
<dbReference type="PANTHER" id="PTHR38839">
    <property type="entry name" value="TRANSCRIPTIONAL REGULATOR WHID-RELATED"/>
    <property type="match status" value="1"/>
</dbReference>
<evidence type="ECO:0000313" key="14">
    <source>
        <dbReference type="Proteomes" id="UP000253495"/>
    </source>
</evidence>
<dbReference type="PROSITE" id="PS51674">
    <property type="entry name" value="4FE4S_WBL"/>
    <property type="match status" value="1"/>
</dbReference>
<comment type="subcellular location">
    <subcellularLocation>
        <location evidence="1 11">Cytoplasm</location>
    </subcellularLocation>
</comment>
<keyword evidence="5 11" id="KW-0408">Iron</keyword>
<dbReference type="GO" id="GO:0045892">
    <property type="term" value="P:negative regulation of DNA-templated transcription"/>
    <property type="evidence" value="ECO:0007669"/>
    <property type="project" value="TreeGrafter"/>
</dbReference>
<comment type="PTM">
    <text evidence="11">The Fe-S cluster can be nitrosylated by nitric oxide (NO).</text>
</comment>
<evidence type="ECO:0000256" key="2">
    <source>
        <dbReference type="ARBA" id="ARBA00006597"/>
    </source>
</evidence>
<comment type="caution">
    <text evidence="13">The sequence shown here is derived from an EMBL/GenBank/DDBJ whole genome shotgun (WGS) entry which is preliminary data.</text>
</comment>
<keyword evidence="6 11" id="KW-0411">Iron-sulfur</keyword>
<keyword evidence="10 11" id="KW-0804">Transcription</keyword>
<dbReference type="GO" id="GO:0045454">
    <property type="term" value="P:cell redox homeostasis"/>
    <property type="evidence" value="ECO:0007669"/>
    <property type="project" value="TreeGrafter"/>
</dbReference>
<evidence type="ECO:0000256" key="11">
    <source>
        <dbReference type="HAMAP-Rule" id="MF_01479"/>
    </source>
</evidence>
<evidence type="ECO:0000256" key="6">
    <source>
        <dbReference type="ARBA" id="ARBA00023014"/>
    </source>
</evidence>
<dbReference type="GO" id="GO:0046872">
    <property type="term" value="F:metal ion binding"/>
    <property type="evidence" value="ECO:0007669"/>
    <property type="project" value="UniProtKB-KW"/>
</dbReference>
<evidence type="ECO:0000256" key="9">
    <source>
        <dbReference type="ARBA" id="ARBA00023157"/>
    </source>
</evidence>
<name>A0A368VTQ6_9ACTN</name>
<evidence type="ECO:0000256" key="10">
    <source>
        <dbReference type="ARBA" id="ARBA00023163"/>
    </source>
</evidence>
<feature type="binding site" evidence="11">
    <location>
        <position position="80"/>
    </location>
    <ligand>
        <name>[4Fe-4S] cluster</name>
        <dbReference type="ChEBI" id="CHEBI:49883"/>
    </ligand>
</feature>
<dbReference type="GO" id="GO:0035731">
    <property type="term" value="F:dinitrosyl-iron complex binding"/>
    <property type="evidence" value="ECO:0007669"/>
    <property type="project" value="UniProtKB-UniRule"/>
</dbReference>
<protein>
    <recommendedName>
        <fullName evidence="11">Transcriptional regulator WhiB</fullName>
    </recommendedName>
</protein>
<evidence type="ECO:0000313" key="13">
    <source>
        <dbReference type="EMBL" id="RCW45135.1"/>
    </source>
</evidence>
<dbReference type="GO" id="GO:0051539">
    <property type="term" value="F:4 iron, 4 sulfur cluster binding"/>
    <property type="evidence" value="ECO:0007669"/>
    <property type="project" value="UniProtKB-UniRule"/>
</dbReference>
<reference evidence="13 14" key="1">
    <citation type="submission" date="2018-07" db="EMBL/GenBank/DDBJ databases">
        <title>Genomic Encyclopedia of Type Strains, Phase III (KMG-III): the genomes of soil and plant-associated and newly described type strains.</title>
        <authorList>
            <person name="Whitman W."/>
        </authorList>
    </citation>
    <scope>NUCLEOTIDE SEQUENCE [LARGE SCALE GENOMIC DNA]</scope>
    <source>
        <strain evidence="13 14">CECT 8575</strain>
    </source>
</reference>
<feature type="binding site" evidence="11">
    <location>
        <position position="74"/>
    </location>
    <ligand>
        <name>[4Fe-4S] cluster</name>
        <dbReference type="ChEBI" id="CHEBI:49883"/>
    </ligand>
</feature>
<keyword evidence="7 11" id="KW-0805">Transcription regulation</keyword>
<keyword evidence="3 11" id="KW-0004">4Fe-4S</keyword>
<feature type="domain" description="4Fe-4S Wbl-type" evidence="12">
    <location>
        <begin position="38"/>
        <end position="104"/>
    </location>
</feature>
<comment type="similarity">
    <text evidence="2 11">Belongs to the WhiB family.</text>
</comment>
<evidence type="ECO:0000256" key="5">
    <source>
        <dbReference type="ARBA" id="ARBA00023004"/>
    </source>
</evidence>
<dbReference type="GO" id="GO:0003677">
    <property type="term" value="F:DNA binding"/>
    <property type="evidence" value="ECO:0007669"/>
    <property type="project" value="UniProtKB-UniRule"/>
</dbReference>
<dbReference type="Proteomes" id="UP000253495">
    <property type="component" value="Unassembled WGS sequence"/>
</dbReference>
<dbReference type="InterPro" id="IPR003482">
    <property type="entry name" value="Whib"/>
</dbReference>
<dbReference type="AlphaFoldDB" id="A0A368VTQ6"/>
<feature type="binding site" evidence="11">
    <location>
        <position position="71"/>
    </location>
    <ligand>
        <name>[4Fe-4S] cluster</name>
        <dbReference type="ChEBI" id="CHEBI:49883"/>
    </ligand>
</feature>
<accession>A0A368VTQ6</accession>
<comment type="PTM">
    <text evidence="11">Upon Fe-S cluster removal intramolecular disulfide bonds are formed.</text>
</comment>
<keyword evidence="14" id="KW-1185">Reference proteome</keyword>
<evidence type="ECO:0000256" key="1">
    <source>
        <dbReference type="ARBA" id="ARBA00004496"/>
    </source>
</evidence>
<feature type="binding site" evidence="11">
    <location>
        <position position="39"/>
    </location>
    <ligand>
        <name>[4Fe-4S] cluster</name>
        <dbReference type="ChEBI" id="CHEBI:49883"/>
    </ligand>
</feature>
<evidence type="ECO:0000256" key="4">
    <source>
        <dbReference type="ARBA" id="ARBA00022723"/>
    </source>
</evidence>
<evidence type="ECO:0000256" key="3">
    <source>
        <dbReference type="ARBA" id="ARBA00022485"/>
    </source>
</evidence>
<keyword evidence="11" id="KW-0963">Cytoplasm</keyword>
<keyword evidence="9 11" id="KW-1015">Disulfide bond</keyword>
<gene>
    <name evidence="11" type="primary">whiB</name>
    <name evidence="13" type="ORF">DFQ14_10399</name>
</gene>
<dbReference type="GO" id="GO:0005737">
    <property type="term" value="C:cytoplasm"/>
    <property type="evidence" value="ECO:0007669"/>
    <property type="project" value="UniProtKB-SubCell"/>
</dbReference>
<dbReference type="OrthoDB" id="3696379at2"/>
<proteinExistence type="inferred from homology"/>
<evidence type="ECO:0000256" key="7">
    <source>
        <dbReference type="ARBA" id="ARBA00023015"/>
    </source>
</evidence>
<dbReference type="GO" id="GO:0047134">
    <property type="term" value="F:protein-disulfide reductase [NAD(P)H] activity"/>
    <property type="evidence" value="ECO:0007669"/>
    <property type="project" value="TreeGrafter"/>
</dbReference>
<sequence length="121" mass="13903">MPRRITHFQQDQLDRVARFADADGDRLQLRVADTAERNCRDVPTEVFFPATDEYSDQQARLTERLRIQQQCRGCPVADECLAGALLRGERFGGWGGVAQPDFQAIGRLFRTRHKRRQEEAA</sequence>
<dbReference type="InterPro" id="IPR034768">
    <property type="entry name" value="4FE4S_WBL"/>
</dbReference>
<comment type="cofactor">
    <cofactor evidence="11">
        <name>[4Fe-4S] cluster</name>
        <dbReference type="ChEBI" id="CHEBI:49883"/>
    </cofactor>
    <text evidence="11">Binds 1 [4Fe-4S] cluster per subunit. Following nitrosylation of the [4Fe-4S] cluster binds 1 [4Fe-8(NO)] cluster per subunit.</text>
</comment>
<dbReference type="HAMAP" id="MF_01479">
    <property type="entry name" value="WhiB"/>
    <property type="match status" value="1"/>
</dbReference>
<dbReference type="Pfam" id="PF02467">
    <property type="entry name" value="Whib"/>
    <property type="match status" value="1"/>
</dbReference>
<dbReference type="RefSeq" id="WP_114452267.1">
    <property type="nucleotide sequence ID" value="NZ_QPJC01000003.1"/>
</dbReference>